<reference evidence="1" key="1">
    <citation type="journal article" date="2020" name="Nature">
        <title>Giant virus diversity and host interactions through global metagenomics.</title>
        <authorList>
            <person name="Schulz F."/>
            <person name="Roux S."/>
            <person name="Paez-Espino D."/>
            <person name="Jungbluth S."/>
            <person name="Walsh D.A."/>
            <person name="Denef V.J."/>
            <person name="McMahon K.D."/>
            <person name="Konstantinidis K.T."/>
            <person name="Eloe-Fadrosh E.A."/>
            <person name="Kyrpides N.C."/>
            <person name="Woyke T."/>
        </authorList>
    </citation>
    <scope>NUCLEOTIDE SEQUENCE</scope>
    <source>
        <strain evidence="1">GVMAG-M-3300025860-20</strain>
    </source>
</reference>
<dbReference type="AlphaFoldDB" id="A0A6C0JAR3"/>
<proteinExistence type="predicted"/>
<protein>
    <submittedName>
        <fullName evidence="1">Uncharacterized protein</fullName>
    </submittedName>
</protein>
<evidence type="ECO:0000313" key="1">
    <source>
        <dbReference type="EMBL" id="QHU00724.1"/>
    </source>
</evidence>
<name>A0A6C0JAR3_9ZZZZ</name>
<accession>A0A6C0JAR3</accession>
<dbReference type="EMBL" id="MN740329">
    <property type="protein sequence ID" value="QHU00724.1"/>
    <property type="molecule type" value="Genomic_DNA"/>
</dbReference>
<organism evidence="1">
    <name type="scientific">viral metagenome</name>
    <dbReference type="NCBI Taxonomy" id="1070528"/>
    <lineage>
        <taxon>unclassified sequences</taxon>
        <taxon>metagenomes</taxon>
        <taxon>organismal metagenomes</taxon>
    </lineage>
</organism>
<sequence length="341" mass="40157">MTLMGIEVVYYYFFQNKTNNGRKYFIYEYFKGIEKTLNSIDKIYTNIGWDVLWKVIMGFKRQKGGVDYMFMPMQPRNIEINDVNDIFNALNIDHAGIMIDIIDHDNAIINLNRNQVDLHDHATQNSIVKSYSNLKQWIDNNKDYVISNDESIKQIKEYLFKKYKTENIDNIEKAYSVIKSMMKKNGHLVSINKNELDVLAHVWSRINAPINKEVREELVNNLIEQLTECSININMDHARCLTGRISRIIQSLESIDKENIVNITSVEMVKNELNNKIPVLIENYTVNWSHEQQDKYDNGNIELADKLRSHIHDELFKDYVKCNIFKPDTFETLIKPYLNEI</sequence>